<dbReference type="GO" id="GO:0046872">
    <property type="term" value="F:metal ion binding"/>
    <property type="evidence" value="ECO:0007669"/>
    <property type="project" value="UniProtKB-KW"/>
</dbReference>
<keyword evidence="4" id="KW-0862">Zinc</keyword>
<dbReference type="InterPro" id="IPR001180">
    <property type="entry name" value="CNH_dom"/>
</dbReference>
<reference evidence="7" key="1">
    <citation type="submission" date="2025-08" db="UniProtKB">
        <authorList>
            <consortium name="Ensembl"/>
        </authorList>
    </citation>
    <scope>IDENTIFICATION</scope>
</reference>
<dbReference type="SUPFAM" id="SSF57889">
    <property type="entry name" value="Cysteine-rich domain"/>
    <property type="match status" value="1"/>
</dbReference>
<dbReference type="Gene3D" id="3.30.60.20">
    <property type="match status" value="1"/>
</dbReference>
<dbReference type="GO" id="GO:0004674">
    <property type="term" value="F:protein serine/threonine kinase activity"/>
    <property type="evidence" value="ECO:0007669"/>
    <property type="project" value="UniProtKB-KW"/>
</dbReference>
<evidence type="ECO:0008006" key="9">
    <source>
        <dbReference type="Google" id="ProtNLM"/>
    </source>
</evidence>
<dbReference type="Pfam" id="PF00130">
    <property type="entry name" value="C1_1"/>
    <property type="match status" value="1"/>
</dbReference>
<evidence type="ECO:0000259" key="5">
    <source>
        <dbReference type="PROSITE" id="PS50081"/>
    </source>
</evidence>
<proteinExistence type="predicted"/>
<evidence type="ECO:0000259" key="6">
    <source>
        <dbReference type="PROSITE" id="PS50219"/>
    </source>
</evidence>
<dbReference type="InterPro" id="IPR046349">
    <property type="entry name" value="C1-like_sf"/>
</dbReference>
<evidence type="ECO:0000313" key="8">
    <source>
        <dbReference type="Proteomes" id="UP000694726"/>
    </source>
</evidence>
<keyword evidence="1" id="KW-0723">Serine/threonine-protein kinase</keyword>
<dbReference type="InterPro" id="IPR020454">
    <property type="entry name" value="DAG/PE-bd"/>
</dbReference>
<dbReference type="InterPro" id="IPR050839">
    <property type="entry name" value="Rho-assoc_Ser/Thr_Kinase"/>
</dbReference>
<name>A0A8D0PS74_PIG</name>
<evidence type="ECO:0000256" key="3">
    <source>
        <dbReference type="ARBA" id="ARBA00022777"/>
    </source>
</evidence>
<sequence>MERFNKLDMSAMLKMEAALDREQISRKILPEATPVTLNCKMKAREKYQSDLWLEIEHLNKGLEQQGPSASSLALYNTTTNALAQCEADPIESIFEQNLKIKFYISSGSTSPSSYSGDEVDPVKITDSAHLPVHTPTIRRKECHSRILFPTKNKTHRFFLTSFTAPTKCHQCTSLMVGLIRQGCTCDACGFSCHTTCVEKAPRACPVPFHQKKVAFCLDPQKGMGTAYEGHVWVGDMKNIHQIELIPHGRMVAVISGRSHQVQLLPMSALDGQKTDVHKLEETKGCQTMTSGTVCQGAHTCLCVAWKSQVFCYELFRSKKISHRKFKELRTPTTIQWMAIFSEQLCVGFQSGFLRYPLQREGIPYRMLHSRDPTLSFIAHQPVDALCAIEISSIEYLLCFKSIGIYTDSRGLRSRPVELMWPATPTYCRKAFLQFITFSLSLSLQPHHYSSISYVQIWLMTGFIFEDYFPNLSMSFSVE</sequence>
<dbReference type="PROSITE" id="PS50219">
    <property type="entry name" value="CNH"/>
    <property type="match status" value="1"/>
</dbReference>
<keyword evidence="3" id="KW-0808">Transferase</keyword>
<keyword evidence="3" id="KW-0418">Kinase</keyword>
<evidence type="ECO:0000256" key="4">
    <source>
        <dbReference type="ARBA" id="ARBA00022833"/>
    </source>
</evidence>
<feature type="domain" description="Phorbol-ester/DAG-type" evidence="5">
    <location>
        <begin position="154"/>
        <end position="204"/>
    </location>
</feature>
<dbReference type="SMART" id="SM00109">
    <property type="entry name" value="C1"/>
    <property type="match status" value="1"/>
</dbReference>
<dbReference type="FunFam" id="3.30.60.20:FF:000005">
    <property type="entry name" value="Non-specific serine/threonine protein kinase"/>
    <property type="match status" value="1"/>
</dbReference>
<organism evidence="7 8">
    <name type="scientific">Sus scrofa</name>
    <name type="common">Pig</name>
    <dbReference type="NCBI Taxonomy" id="9823"/>
    <lineage>
        <taxon>Eukaryota</taxon>
        <taxon>Metazoa</taxon>
        <taxon>Chordata</taxon>
        <taxon>Craniata</taxon>
        <taxon>Vertebrata</taxon>
        <taxon>Euteleostomi</taxon>
        <taxon>Mammalia</taxon>
        <taxon>Eutheria</taxon>
        <taxon>Laurasiatheria</taxon>
        <taxon>Artiodactyla</taxon>
        <taxon>Suina</taxon>
        <taxon>Suidae</taxon>
        <taxon>Sus</taxon>
    </lineage>
</organism>
<dbReference type="InterPro" id="IPR002219">
    <property type="entry name" value="PKC_DAG/PE"/>
</dbReference>
<dbReference type="Ensembl" id="ENSSSCT00015091783.1">
    <property type="protein sequence ID" value="ENSSSCP00015037562.1"/>
    <property type="gene ID" value="ENSSSCG00015068510.1"/>
</dbReference>
<accession>A0A8D0PS74</accession>
<dbReference type="AlphaFoldDB" id="A0A8D0PS74"/>
<feature type="domain" description="CNH" evidence="6">
    <location>
        <begin position="191"/>
        <end position="472"/>
    </location>
</feature>
<dbReference type="Proteomes" id="UP000694726">
    <property type="component" value="Unplaced"/>
</dbReference>
<protein>
    <recommendedName>
        <fullName evidence="9">Phorbol-ester/DAG-type domain-containing protein</fullName>
    </recommendedName>
</protein>
<dbReference type="PRINTS" id="PR00008">
    <property type="entry name" value="DAGPEDOMAIN"/>
</dbReference>
<evidence type="ECO:0000256" key="2">
    <source>
        <dbReference type="ARBA" id="ARBA00022723"/>
    </source>
</evidence>
<evidence type="ECO:0000313" key="7">
    <source>
        <dbReference type="Ensembl" id="ENSSSCP00015037562.1"/>
    </source>
</evidence>
<evidence type="ECO:0000256" key="1">
    <source>
        <dbReference type="ARBA" id="ARBA00022527"/>
    </source>
</evidence>
<dbReference type="Pfam" id="PF00780">
    <property type="entry name" value="CNH"/>
    <property type="match status" value="1"/>
</dbReference>
<keyword evidence="2" id="KW-0479">Metal-binding</keyword>
<dbReference type="PROSITE" id="PS00479">
    <property type="entry name" value="ZF_DAG_PE_1"/>
    <property type="match status" value="1"/>
</dbReference>
<dbReference type="PANTHER" id="PTHR22988:SF79">
    <property type="entry name" value="LOW QUALITY PROTEIN: MYOTONIN-PROTEIN KINASE"/>
    <property type="match status" value="1"/>
</dbReference>
<dbReference type="PANTHER" id="PTHR22988">
    <property type="entry name" value="MYOTONIC DYSTROPHY S/T KINASE-RELATED"/>
    <property type="match status" value="1"/>
</dbReference>
<dbReference type="PROSITE" id="PS50081">
    <property type="entry name" value="ZF_DAG_PE_2"/>
    <property type="match status" value="1"/>
</dbReference>